<dbReference type="PANTHER" id="PTHR43712">
    <property type="entry name" value="PUTATIVE (AFU_ORTHOLOGUE AFUA_4G14580)-RELATED"/>
    <property type="match status" value="1"/>
</dbReference>
<dbReference type="CDD" id="cd02440">
    <property type="entry name" value="AdoMet_MTases"/>
    <property type="match status" value="1"/>
</dbReference>
<keyword evidence="2 5" id="KW-0808">Transferase</keyword>
<evidence type="ECO:0000256" key="3">
    <source>
        <dbReference type="ARBA" id="ARBA00022691"/>
    </source>
</evidence>
<evidence type="ECO:0000313" key="6">
    <source>
        <dbReference type="Proteomes" id="UP000481861"/>
    </source>
</evidence>
<dbReference type="OrthoDB" id="1606438at2759"/>
<protein>
    <submittedName>
        <fullName evidence="5">O-methyltransferase-domain-containing protein</fullName>
    </submittedName>
</protein>
<dbReference type="InterPro" id="IPR036388">
    <property type="entry name" value="WH-like_DNA-bd_sf"/>
</dbReference>
<dbReference type="InterPro" id="IPR001077">
    <property type="entry name" value="COMT_C"/>
</dbReference>
<evidence type="ECO:0000259" key="4">
    <source>
        <dbReference type="Pfam" id="PF00891"/>
    </source>
</evidence>
<dbReference type="SUPFAM" id="SSF46785">
    <property type="entry name" value="Winged helix' DNA-binding domain"/>
    <property type="match status" value="1"/>
</dbReference>
<sequence length="426" mass="47573">MASLTAKAEAILAHAKQLDAALEEKNLPYPSIHVDPLDDLPAEYQDLRASLANGSNELKKLARGAVMDIMDITFCWTDAVPLLVIYHYNLAKAVPLEGTASYAEISGSSGLHEDLCRRFIRCAMGSNLFDEDPATGRVRHTASSRKLATDSQLHDSVGLQLEDIAPAALRLPKVWNRHGHDVGEQSRTAFSMENQSDLPTFGIYAAEPERGRRFGSAMGHYTKGDSWDLRHILTAFDWTAPELDYPGATIVDIGGGHGQISYFLAQHTKHVRFVVQDLPEVVEVGRSQRSQVSDTLKSRVDFLAHSFLEPQQATEDPPAAFLLRYILHNWSDKYAVQILQNLRPALRPGTKILIYEYVLEDKPVTDLSARFGFQLDMIMAAMFNGKERRRVDFEKLLKAADSRFVLNAVRMASGRTMHIVEVVWTG</sequence>
<dbReference type="EMBL" id="JAADJZ010000002">
    <property type="protein sequence ID" value="KAF2877121.1"/>
    <property type="molecule type" value="Genomic_DNA"/>
</dbReference>
<dbReference type="Proteomes" id="UP000481861">
    <property type="component" value="Unassembled WGS sequence"/>
</dbReference>
<feature type="domain" description="O-methyltransferase C-terminal" evidence="4">
    <location>
        <begin position="248"/>
        <end position="400"/>
    </location>
</feature>
<keyword evidence="6" id="KW-1185">Reference proteome</keyword>
<dbReference type="Gene3D" id="3.40.50.150">
    <property type="entry name" value="Vaccinia Virus protein VP39"/>
    <property type="match status" value="1"/>
</dbReference>
<keyword evidence="3" id="KW-0949">S-adenosyl-L-methionine</keyword>
<dbReference type="InterPro" id="IPR029063">
    <property type="entry name" value="SAM-dependent_MTases_sf"/>
</dbReference>
<evidence type="ECO:0000256" key="2">
    <source>
        <dbReference type="ARBA" id="ARBA00022679"/>
    </source>
</evidence>
<dbReference type="InterPro" id="IPR016461">
    <property type="entry name" value="COMT-like"/>
</dbReference>
<reference evidence="5 6" key="1">
    <citation type="submission" date="2020-01" db="EMBL/GenBank/DDBJ databases">
        <authorList>
            <consortium name="DOE Joint Genome Institute"/>
            <person name="Haridas S."/>
            <person name="Albert R."/>
            <person name="Binder M."/>
            <person name="Bloem J."/>
            <person name="Labutti K."/>
            <person name="Salamov A."/>
            <person name="Andreopoulos B."/>
            <person name="Baker S.E."/>
            <person name="Barry K."/>
            <person name="Bills G."/>
            <person name="Bluhm B.H."/>
            <person name="Cannon C."/>
            <person name="Castanera R."/>
            <person name="Culley D.E."/>
            <person name="Daum C."/>
            <person name="Ezra D."/>
            <person name="Gonzalez J.B."/>
            <person name="Henrissat B."/>
            <person name="Kuo A."/>
            <person name="Liang C."/>
            <person name="Lipzen A."/>
            <person name="Lutzoni F."/>
            <person name="Magnuson J."/>
            <person name="Mondo S."/>
            <person name="Nolan M."/>
            <person name="Ohm R."/>
            <person name="Pangilinan J."/>
            <person name="Park H.-J.H."/>
            <person name="Ramirez L."/>
            <person name="Alfaro M."/>
            <person name="Sun H."/>
            <person name="Tritt A."/>
            <person name="Yoshinaga Y."/>
            <person name="Zwiers L.-H.L."/>
            <person name="Turgeon B.G."/>
            <person name="Goodwin S.B."/>
            <person name="Spatafora J.W."/>
            <person name="Crous P.W."/>
            <person name="Grigoriev I.V."/>
        </authorList>
    </citation>
    <scope>NUCLEOTIDE SEQUENCE [LARGE SCALE GENOMIC DNA]</scope>
    <source>
        <strain evidence="5 6">CBS 611.86</strain>
    </source>
</reference>
<dbReference type="GO" id="GO:0032259">
    <property type="term" value="P:methylation"/>
    <property type="evidence" value="ECO:0007669"/>
    <property type="project" value="UniProtKB-KW"/>
</dbReference>
<dbReference type="PANTHER" id="PTHR43712:SF16">
    <property type="entry name" value="O-METHYLTRANSFERASE ELCB"/>
    <property type="match status" value="1"/>
</dbReference>
<comment type="caution">
    <text evidence="5">The sequence shown here is derived from an EMBL/GenBank/DDBJ whole genome shotgun (WGS) entry which is preliminary data.</text>
</comment>
<evidence type="ECO:0000256" key="1">
    <source>
        <dbReference type="ARBA" id="ARBA00022603"/>
    </source>
</evidence>
<gene>
    <name evidence="5" type="ORF">BDV95DRAFT_625158</name>
</gene>
<evidence type="ECO:0000313" key="5">
    <source>
        <dbReference type="EMBL" id="KAF2877121.1"/>
    </source>
</evidence>
<dbReference type="GO" id="GO:0008171">
    <property type="term" value="F:O-methyltransferase activity"/>
    <property type="evidence" value="ECO:0007669"/>
    <property type="project" value="InterPro"/>
</dbReference>
<proteinExistence type="predicted"/>
<dbReference type="AlphaFoldDB" id="A0A7C8MHQ7"/>
<keyword evidence="1 5" id="KW-0489">Methyltransferase</keyword>
<organism evidence="5 6">
    <name type="scientific">Massariosphaeria phaeospora</name>
    <dbReference type="NCBI Taxonomy" id="100035"/>
    <lineage>
        <taxon>Eukaryota</taxon>
        <taxon>Fungi</taxon>
        <taxon>Dikarya</taxon>
        <taxon>Ascomycota</taxon>
        <taxon>Pezizomycotina</taxon>
        <taxon>Dothideomycetes</taxon>
        <taxon>Pleosporomycetidae</taxon>
        <taxon>Pleosporales</taxon>
        <taxon>Pleosporales incertae sedis</taxon>
        <taxon>Massariosphaeria</taxon>
    </lineage>
</organism>
<dbReference type="PROSITE" id="PS51683">
    <property type="entry name" value="SAM_OMT_II"/>
    <property type="match status" value="1"/>
</dbReference>
<dbReference type="Pfam" id="PF00891">
    <property type="entry name" value="Methyltransf_2"/>
    <property type="match status" value="1"/>
</dbReference>
<name>A0A7C8MHQ7_9PLEO</name>
<accession>A0A7C8MHQ7</accession>
<dbReference type="InterPro" id="IPR036390">
    <property type="entry name" value="WH_DNA-bd_sf"/>
</dbReference>
<dbReference type="SUPFAM" id="SSF53335">
    <property type="entry name" value="S-adenosyl-L-methionine-dependent methyltransferases"/>
    <property type="match status" value="1"/>
</dbReference>
<dbReference type="Gene3D" id="1.10.10.10">
    <property type="entry name" value="Winged helix-like DNA-binding domain superfamily/Winged helix DNA-binding domain"/>
    <property type="match status" value="1"/>
</dbReference>